<evidence type="ECO:0000313" key="1">
    <source>
        <dbReference type="EMBL" id="KAK4360275.1"/>
    </source>
</evidence>
<dbReference type="EMBL" id="JAVYJV010000010">
    <property type="protein sequence ID" value="KAK4360275.1"/>
    <property type="molecule type" value="Genomic_DNA"/>
</dbReference>
<proteinExistence type="predicted"/>
<name>A0AAE1RYM6_9SOLA</name>
<reference evidence="1" key="1">
    <citation type="submission" date="2023-12" db="EMBL/GenBank/DDBJ databases">
        <title>Genome assembly of Anisodus tanguticus.</title>
        <authorList>
            <person name="Wang Y.-J."/>
        </authorList>
    </citation>
    <scope>NUCLEOTIDE SEQUENCE</scope>
    <source>
        <strain evidence="1">KB-2021</strain>
        <tissue evidence="1">Leaf</tissue>
    </source>
</reference>
<accession>A0AAE1RYM6</accession>
<dbReference type="AlphaFoldDB" id="A0AAE1RYM6"/>
<keyword evidence="2" id="KW-1185">Reference proteome</keyword>
<gene>
    <name evidence="1" type="ORF">RND71_019227</name>
</gene>
<comment type="caution">
    <text evidence="1">The sequence shown here is derived from an EMBL/GenBank/DDBJ whole genome shotgun (WGS) entry which is preliminary data.</text>
</comment>
<protein>
    <submittedName>
        <fullName evidence="1">Uncharacterized protein</fullName>
    </submittedName>
</protein>
<sequence length="63" mass="7035">MTEPLDSKAGLFPVHSPLLGESLFNGLLVTSWAANHPRHRYLNISPNYSIGRRDGRCVERGET</sequence>
<organism evidence="1 2">
    <name type="scientific">Anisodus tanguticus</name>
    <dbReference type="NCBI Taxonomy" id="243964"/>
    <lineage>
        <taxon>Eukaryota</taxon>
        <taxon>Viridiplantae</taxon>
        <taxon>Streptophyta</taxon>
        <taxon>Embryophyta</taxon>
        <taxon>Tracheophyta</taxon>
        <taxon>Spermatophyta</taxon>
        <taxon>Magnoliopsida</taxon>
        <taxon>eudicotyledons</taxon>
        <taxon>Gunneridae</taxon>
        <taxon>Pentapetalae</taxon>
        <taxon>asterids</taxon>
        <taxon>lamiids</taxon>
        <taxon>Solanales</taxon>
        <taxon>Solanaceae</taxon>
        <taxon>Solanoideae</taxon>
        <taxon>Hyoscyameae</taxon>
        <taxon>Anisodus</taxon>
    </lineage>
</organism>
<evidence type="ECO:0000313" key="2">
    <source>
        <dbReference type="Proteomes" id="UP001291623"/>
    </source>
</evidence>
<dbReference type="Proteomes" id="UP001291623">
    <property type="component" value="Unassembled WGS sequence"/>
</dbReference>